<feature type="compositionally biased region" description="Low complexity" evidence="1">
    <location>
        <begin position="711"/>
        <end position="729"/>
    </location>
</feature>
<reference evidence="2" key="1">
    <citation type="submission" date="2022-11" db="EMBL/GenBank/DDBJ databases">
        <authorList>
            <person name="Mifsud CO J."/>
            <person name="Holmes C E."/>
            <person name="Gallagher V R."/>
            <person name="Geoghegan L J."/>
        </authorList>
    </citation>
    <scope>NUCLEOTIDE SEQUENCE</scope>
</reference>
<gene>
    <name evidence="2" type="primary">putative capsid protein</name>
</gene>
<feature type="region of interest" description="Disordered" evidence="1">
    <location>
        <begin position="1548"/>
        <end position="1589"/>
    </location>
</feature>
<sequence length="1624" mass="178541">MQEKMASIPSINELNNPFTKTTTANQPLTASQLEQLGFKVPAIHTALAPLPPVTKSGALALERNRDGYSDRGISMRLEPWFDSDWRFGADGQATLRYDILHVSHRDPKRTRVGRVWKPSKGKVQIVESKAWGDETFTLQPAAAATAGELVDRNVLTACENINAMFPTNNMADRAALGTADTSNIRRLINDPSNPVRMLWRMAIMWWQKAYAEHIGTRVVIEHPLDTTRVRFVNSAKTWVGQIAGGGECNWAPLTIVNWVHAVDTVASVLAVAISTQMQVTYAGNKDMPDIFRSWPSIDNLKAMVICGADSANMTLYGSLSAADVWDVAAAWAAQNSKVDLLVEIIEAIGVWVYSPVGGIAPFHMNSVTIGLPAARMRSNFMAPIATKRYEWGEQSGLVHQPPIEKLLLEGLLLNAAWSAATRHVAHLHGLSHPQFLSGGVYRTARSLFALGSGTSSIMMQSEALLNSLGLEGQIGRILNKVGMNENTLSNVEKWCANSDGVQWEEIMPSMPQMPETSALVGLLHPVKLKREQTVYTYKWYTARDLDGVTSPAAAYVALAQLGAASFGMQYYVPAYGHYTWAHSNVAKNYRGVSSDWAFMQPMSFQSVVVETSYYFKDSDGIARAMVGDQLMAQYTHHIVKPQNAPDLMLMDIPAGTIPPDMDDMIPRGSDEGRDESGRVPRGPPGVSKPENLYRPPSPARVEEAASSGLPTAQEQGTSQQGQEQAIKQQAMSPIPSRPDSPVKQTVAPATASEEGVLMVGVLEVPSGSSSDNEESRAGQEPDNGTVKMDQPTIQQQMDKVKGKRPMEPWMEAAQEAEAKAMATVQPQELLVLEAPIKSVTIATERTDRYKPTDVPITTSLKDLFPKAMPLGSKTNEKGTVKYEQILNGIDNEYAALVTRYAPANLSKWEAEKKALEEQRKSTSGIEPKIITSQGPAAELARVVALDIARDAGYAGPLAQELIKHNFSADEFRTEVLMPYHFNPMYTKPNQTMLTHNGYLKAVEVEGEKMLKIKVLCNADKTGNPTAAIANALRKNAVTDPENRDGTQCSHSVEVLLPMAKTDTRANLEMAKAFKNNLVVRKYKIDKFDPITSNDDDAINSYIHALPLNLSNSMRLIKMQQVEHAKEGAPYDASEAWATAVREFRKPKAKGSNGEWRVKSPLAKLNLKAAKYEEENILDALAKAKTARAAAEVDMGQQGVLHNMIKVNADLVDDYAVIAAEVGDIGNNPIMGFLDSVCEVMTKKAATEPNQAIVPPDQVSNWAGYIVRINWTEHIKPVKPEWRVPLLHIVQEALRYALETTHIPSHRIDYIKELQRMKQRTAALTRNPAVDYEEVQQTLKCYERPHLRPRVLKEANTVDVPPITMSVDKLEEMKDLLTVDAVSAILSTGQPLALTLAGLYASARSKQDAEERREVYSKRLALREKIVSKADEELFYKLKTFNMMREDIMTGEADLGMILEMCDLKFTDLDKADQHMVNNILAKQGKYVDALGMIHDKESGDGTQPKNGGEGSAQQEETNAAYTSMRPDDIPENIPHSDAVTLRDQATDRQLVSSTGQDAQTSTSQVDEASSGNKNEGTDFGKNGRGSGQSELGVAEAMHQELHMTGGITQTGVRAAEPLIFEGSQ</sequence>
<feature type="compositionally biased region" description="Polar residues" evidence="1">
    <location>
        <begin position="9"/>
        <end position="23"/>
    </location>
</feature>
<feature type="compositionally biased region" description="Polar residues" evidence="1">
    <location>
        <begin position="1548"/>
        <end position="1574"/>
    </location>
</feature>
<accession>A0A9C7LLM5</accession>
<evidence type="ECO:0000256" key="1">
    <source>
        <dbReference type="SAM" id="MobiDB-lite"/>
    </source>
</evidence>
<proteinExistence type="predicted"/>
<protein>
    <submittedName>
        <fullName evidence="2">Capsid protein</fullName>
    </submittedName>
</protein>
<feature type="region of interest" description="Disordered" evidence="1">
    <location>
        <begin position="654"/>
        <end position="751"/>
    </location>
</feature>
<feature type="compositionally biased region" description="Basic and acidic residues" evidence="1">
    <location>
        <begin position="664"/>
        <end position="678"/>
    </location>
</feature>
<feature type="region of interest" description="Disordered" evidence="1">
    <location>
        <begin position="1"/>
        <end position="23"/>
    </location>
</feature>
<evidence type="ECO:0000313" key="2">
    <source>
        <dbReference type="EMBL" id="CAI5383897.1"/>
    </source>
</evidence>
<organism evidence="2">
    <name type="scientific">Planotaenium ohtanii toti-like virus</name>
    <dbReference type="NCBI Taxonomy" id="2933122"/>
    <lineage>
        <taxon>Viruses</taxon>
        <taxon>Riboviria</taxon>
        <taxon>Orthornavirae</taxon>
        <taxon>Duplornaviricota</taxon>
        <taxon>Chrymotiviricetes</taxon>
        <taxon>Ghabrivirales</taxon>
        <taxon>Totiviridae</taxon>
    </lineage>
</organism>
<feature type="compositionally biased region" description="Polar residues" evidence="1">
    <location>
        <begin position="1500"/>
        <end position="1519"/>
    </location>
</feature>
<feature type="region of interest" description="Disordered" evidence="1">
    <location>
        <begin position="1494"/>
        <end position="1519"/>
    </location>
</feature>
<feature type="region of interest" description="Disordered" evidence="1">
    <location>
        <begin position="764"/>
        <end position="789"/>
    </location>
</feature>
<dbReference type="EMBL" id="OX380406">
    <property type="protein sequence ID" value="CAI5383897.1"/>
    <property type="molecule type" value="Genomic_RNA"/>
</dbReference>
<name>A0A9C7LLM5_9VIRU</name>